<comment type="caution">
    <text evidence="2">The sequence shown here is derived from an EMBL/GenBank/DDBJ whole genome shotgun (WGS) entry which is preliminary data.</text>
</comment>
<feature type="domain" description="Co-chaperone DjlA N-terminal" evidence="1">
    <location>
        <begin position="26"/>
        <end position="141"/>
    </location>
</feature>
<dbReference type="AlphaFoldDB" id="Q0EWZ1"/>
<sequence>MIRALKQMWAQAAASPSATKQHDVALAVAALMTEVMRMDGEADAAERAHIVGRLEQRFGLDTTAVHRLIEDAGRETEEALDLHQFTSVVVKSFTTEERIQILADLWQVAMADGYVDPYEEQLLRRIAELMGLHHSQFIRAKISAGADKING</sequence>
<dbReference type="HOGENOM" id="CLU_111095_2_0_0"/>
<keyword evidence="3" id="KW-1185">Reference proteome</keyword>
<dbReference type="Proteomes" id="UP000005297">
    <property type="component" value="Unassembled WGS sequence"/>
</dbReference>
<dbReference type="Pfam" id="PF05099">
    <property type="entry name" value="TerB"/>
    <property type="match status" value="1"/>
</dbReference>
<evidence type="ECO:0000259" key="1">
    <source>
        <dbReference type="Pfam" id="PF05099"/>
    </source>
</evidence>
<evidence type="ECO:0000313" key="2">
    <source>
        <dbReference type="EMBL" id="EAU53766.1"/>
    </source>
</evidence>
<dbReference type="RefSeq" id="WP_009849529.1">
    <property type="nucleotide sequence ID" value="NZ_DS022294.1"/>
</dbReference>
<dbReference type="STRING" id="314344.AL013_07205"/>
<dbReference type="InParanoid" id="Q0EWZ1"/>
<dbReference type="Gene3D" id="1.10.3680.10">
    <property type="entry name" value="TerB-like"/>
    <property type="match status" value="1"/>
</dbReference>
<name>Q0EWZ1_9PROT</name>
<dbReference type="InterPro" id="IPR007791">
    <property type="entry name" value="DjlA_N"/>
</dbReference>
<organism evidence="2 3">
    <name type="scientific">Mariprofundus ferrooxydans PV-1</name>
    <dbReference type="NCBI Taxonomy" id="314345"/>
    <lineage>
        <taxon>Bacteria</taxon>
        <taxon>Pseudomonadati</taxon>
        <taxon>Pseudomonadota</taxon>
        <taxon>Candidatius Mariprofundia</taxon>
        <taxon>Mariprofundales</taxon>
        <taxon>Mariprofundaceae</taxon>
        <taxon>Mariprofundus</taxon>
    </lineage>
</organism>
<reference evidence="2 3" key="1">
    <citation type="submission" date="2006-09" db="EMBL/GenBank/DDBJ databases">
        <authorList>
            <person name="Emerson D."/>
            <person name="Ferriera S."/>
            <person name="Johnson J."/>
            <person name="Kravitz S."/>
            <person name="Halpern A."/>
            <person name="Remington K."/>
            <person name="Beeson K."/>
            <person name="Tran B."/>
            <person name="Rogers Y.-H."/>
            <person name="Friedman R."/>
            <person name="Venter J.C."/>
        </authorList>
    </citation>
    <scope>NUCLEOTIDE SEQUENCE [LARGE SCALE GENOMIC DNA]</scope>
    <source>
        <strain evidence="2 3">PV-1</strain>
    </source>
</reference>
<protein>
    <recommendedName>
        <fullName evidence="1">Co-chaperone DjlA N-terminal domain-containing protein</fullName>
    </recommendedName>
</protein>
<dbReference type="EMBL" id="AATS01000017">
    <property type="protein sequence ID" value="EAU53766.1"/>
    <property type="molecule type" value="Genomic_DNA"/>
</dbReference>
<dbReference type="OrthoDB" id="5294347at2"/>
<dbReference type="SUPFAM" id="SSF158682">
    <property type="entry name" value="TerB-like"/>
    <property type="match status" value="1"/>
</dbReference>
<accession>Q0EWZ1</accession>
<dbReference type="eggNOG" id="COG4103">
    <property type="taxonomic scope" value="Bacteria"/>
</dbReference>
<dbReference type="CDD" id="cd07313">
    <property type="entry name" value="terB_like_2"/>
    <property type="match status" value="1"/>
</dbReference>
<dbReference type="InterPro" id="IPR029024">
    <property type="entry name" value="TerB-like"/>
</dbReference>
<gene>
    <name evidence="2" type="ORF">SPV1_10049</name>
</gene>
<evidence type="ECO:0000313" key="3">
    <source>
        <dbReference type="Proteomes" id="UP000005297"/>
    </source>
</evidence>
<proteinExistence type="predicted"/>